<proteinExistence type="predicted"/>
<dbReference type="AlphaFoldDB" id="A0A3A9KES3"/>
<dbReference type="RefSeq" id="WP_110936211.1">
    <property type="nucleotide sequence ID" value="NZ_KZ614146.1"/>
</dbReference>
<sequence>MNEYQAYLETFAKRLDLSEILKGDDTFNLSSQDNDFNPPKTIENERQSALCNFTLDKSHKLGIVFENENAFVRRFVNKEGVISELRSLIEHIETLDTVMAGFVDHAKSELSIEGE</sequence>
<protein>
    <submittedName>
        <fullName evidence="1">Uncharacterized protein</fullName>
    </submittedName>
</protein>
<comment type="caution">
    <text evidence="1">The sequence shown here is derived from an EMBL/GenBank/DDBJ whole genome shotgun (WGS) entry which is preliminary data.</text>
</comment>
<name>A0A3A9KES3_9BACI</name>
<gene>
    <name evidence="1" type="ORF">CR203_03720</name>
</gene>
<reference evidence="1 2" key="1">
    <citation type="submission" date="2017-10" db="EMBL/GenBank/DDBJ databases">
        <title>Bacillus sp. nov., a halophilic bacterium isolated from a Keqin Lake.</title>
        <authorList>
            <person name="Wang H."/>
        </authorList>
    </citation>
    <scope>NUCLEOTIDE SEQUENCE [LARGE SCALE GENOMIC DNA]</scope>
    <source>
        <strain evidence="1 2">KCTC 13187</strain>
    </source>
</reference>
<evidence type="ECO:0000313" key="2">
    <source>
        <dbReference type="Proteomes" id="UP000281498"/>
    </source>
</evidence>
<keyword evidence="2" id="KW-1185">Reference proteome</keyword>
<dbReference type="Proteomes" id="UP000281498">
    <property type="component" value="Unassembled WGS sequence"/>
</dbReference>
<organism evidence="1 2">
    <name type="scientific">Salipaludibacillus neizhouensis</name>
    <dbReference type="NCBI Taxonomy" id="885475"/>
    <lineage>
        <taxon>Bacteria</taxon>
        <taxon>Bacillati</taxon>
        <taxon>Bacillota</taxon>
        <taxon>Bacilli</taxon>
        <taxon>Bacillales</taxon>
        <taxon>Bacillaceae</taxon>
    </lineage>
</organism>
<evidence type="ECO:0000313" key="1">
    <source>
        <dbReference type="EMBL" id="RKL69150.1"/>
    </source>
</evidence>
<dbReference type="EMBL" id="PDOE01000001">
    <property type="protein sequence ID" value="RKL69150.1"/>
    <property type="molecule type" value="Genomic_DNA"/>
</dbReference>
<accession>A0A3A9KES3</accession>